<name>A0ABY9PID5_SERFO</name>
<evidence type="ECO:0000256" key="1">
    <source>
        <dbReference type="SAM" id="MobiDB-lite"/>
    </source>
</evidence>
<proteinExistence type="predicted"/>
<accession>A0ABY9PID5</accession>
<evidence type="ECO:0000313" key="2">
    <source>
        <dbReference type="EMBL" id="WMT13146.1"/>
    </source>
</evidence>
<evidence type="ECO:0000313" key="3">
    <source>
        <dbReference type="Proteomes" id="UP001235341"/>
    </source>
</evidence>
<sequence>MVRNNGTQVRKDGTQKMECVPSEAPSLLTMTKSTHRGLTTHRLIRNPEDAAETPTIMDGRKKTVGRSRASSDVDHDPDDKKQTKEAQENPSILKSDQNGPTENAGIHAIQGKTKQSRWEGTQNEKIEPTIKIGLGRKACRCGSSIGQHKRREAWRTEQAGILYFGRC</sequence>
<dbReference type="RefSeq" id="WP_309205045.1">
    <property type="nucleotide sequence ID" value="NZ_CP133586.1"/>
</dbReference>
<keyword evidence="3" id="KW-1185">Reference proteome</keyword>
<feature type="compositionally biased region" description="Basic and acidic residues" evidence="1">
    <location>
        <begin position="69"/>
        <end position="87"/>
    </location>
</feature>
<feature type="compositionally biased region" description="Polar residues" evidence="1">
    <location>
        <begin position="88"/>
        <end position="101"/>
    </location>
</feature>
<reference evidence="2 3" key="1">
    <citation type="submission" date="2023-08" db="EMBL/GenBank/DDBJ databases">
        <title>Complete Genome and Methylome dissection of Serratia fonticola NEB369.</title>
        <authorList>
            <person name="Fomenkov A."/>
            <person name="Roberts R.D."/>
        </authorList>
    </citation>
    <scope>NUCLEOTIDE SEQUENCE [LARGE SCALE GENOMIC DNA]</scope>
    <source>
        <strain evidence="2 3">NEB369</strain>
    </source>
</reference>
<gene>
    <name evidence="2" type="ORF">RFB13_18150</name>
</gene>
<protein>
    <submittedName>
        <fullName evidence="2">Uncharacterized protein</fullName>
    </submittedName>
</protein>
<feature type="region of interest" description="Disordered" evidence="1">
    <location>
        <begin position="1"/>
        <end position="122"/>
    </location>
</feature>
<dbReference type="Proteomes" id="UP001235341">
    <property type="component" value="Chromosome"/>
</dbReference>
<feature type="compositionally biased region" description="Basic residues" evidence="1">
    <location>
        <begin position="33"/>
        <end position="44"/>
    </location>
</feature>
<organism evidence="2 3">
    <name type="scientific">Serratia fonticola</name>
    <dbReference type="NCBI Taxonomy" id="47917"/>
    <lineage>
        <taxon>Bacteria</taxon>
        <taxon>Pseudomonadati</taxon>
        <taxon>Pseudomonadota</taxon>
        <taxon>Gammaproteobacteria</taxon>
        <taxon>Enterobacterales</taxon>
        <taxon>Yersiniaceae</taxon>
        <taxon>Serratia</taxon>
    </lineage>
</organism>
<dbReference type="EMBL" id="CP133586">
    <property type="protein sequence ID" value="WMT13146.1"/>
    <property type="molecule type" value="Genomic_DNA"/>
</dbReference>